<evidence type="ECO:0000313" key="4">
    <source>
        <dbReference type="Proteomes" id="UP001218188"/>
    </source>
</evidence>
<feature type="compositionally biased region" description="Basic and acidic residues" evidence="2">
    <location>
        <begin position="104"/>
        <end position="118"/>
    </location>
</feature>
<evidence type="ECO:0000256" key="2">
    <source>
        <dbReference type="SAM" id="MobiDB-lite"/>
    </source>
</evidence>
<keyword evidence="4" id="KW-1185">Reference proteome</keyword>
<dbReference type="Proteomes" id="UP001218188">
    <property type="component" value="Unassembled WGS sequence"/>
</dbReference>
<reference evidence="3" key="1">
    <citation type="submission" date="2023-03" db="EMBL/GenBank/DDBJ databases">
        <title>Massive genome expansion in bonnet fungi (Mycena s.s.) driven by repeated elements and novel gene families across ecological guilds.</title>
        <authorList>
            <consortium name="Lawrence Berkeley National Laboratory"/>
            <person name="Harder C.B."/>
            <person name="Miyauchi S."/>
            <person name="Viragh M."/>
            <person name="Kuo A."/>
            <person name="Thoen E."/>
            <person name="Andreopoulos B."/>
            <person name="Lu D."/>
            <person name="Skrede I."/>
            <person name="Drula E."/>
            <person name="Henrissat B."/>
            <person name="Morin E."/>
            <person name="Kohler A."/>
            <person name="Barry K."/>
            <person name="LaButti K."/>
            <person name="Morin E."/>
            <person name="Salamov A."/>
            <person name="Lipzen A."/>
            <person name="Mereny Z."/>
            <person name="Hegedus B."/>
            <person name="Baldrian P."/>
            <person name="Stursova M."/>
            <person name="Weitz H."/>
            <person name="Taylor A."/>
            <person name="Grigoriev I.V."/>
            <person name="Nagy L.G."/>
            <person name="Martin F."/>
            <person name="Kauserud H."/>
        </authorList>
    </citation>
    <scope>NUCLEOTIDE SEQUENCE</scope>
    <source>
        <strain evidence="3">CBHHK200</strain>
    </source>
</reference>
<sequence length="262" mass="28273">MHILNPLALSSPLHMSSPAATDALTLHMLSPVAVDALTRRVNEQQTASPVTPFIGIAAFANIPTATKGDDNATNGDDNATNGYDSDDTSMPNAATPDVSVPRAAAEKRPMPDEHDASPSHKVVVRTAHEGEAKENIGSLEQANYNLKEALVVSHIQLTNLQHILQNASFFLSLSLAHCRELEASLVRHLVVSGQPCASSVPQAEVRDQSAEVARLTQDNVSLQQTRDRLKQRLQSAVSIIGRLEDTNTTLLQVARQLTEEEL</sequence>
<dbReference type="AlphaFoldDB" id="A0AAD6T377"/>
<proteinExistence type="predicted"/>
<evidence type="ECO:0000256" key="1">
    <source>
        <dbReference type="SAM" id="Coils"/>
    </source>
</evidence>
<name>A0AAD6T377_9AGAR</name>
<keyword evidence="1" id="KW-0175">Coiled coil</keyword>
<feature type="region of interest" description="Disordered" evidence="2">
    <location>
        <begin position="65"/>
        <end position="120"/>
    </location>
</feature>
<protein>
    <submittedName>
        <fullName evidence="3">Uncharacterized protein</fullName>
    </submittedName>
</protein>
<feature type="compositionally biased region" description="Low complexity" evidence="2">
    <location>
        <begin position="71"/>
        <end position="82"/>
    </location>
</feature>
<gene>
    <name evidence="3" type="ORF">C8F04DRAFT_1255771</name>
</gene>
<comment type="caution">
    <text evidence="3">The sequence shown here is derived from an EMBL/GenBank/DDBJ whole genome shotgun (WGS) entry which is preliminary data.</text>
</comment>
<dbReference type="EMBL" id="JARJCM010000031">
    <property type="protein sequence ID" value="KAJ7038490.1"/>
    <property type="molecule type" value="Genomic_DNA"/>
</dbReference>
<feature type="coiled-coil region" evidence="1">
    <location>
        <begin position="205"/>
        <end position="232"/>
    </location>
</feature>
<accession>A0AAD6T377</accession>
<organism evidence="3 4">
    <name type="scientific">Mycena alexandri</name>
    <dbReference type="NCBI Taxonomy" id="1745969"/>
    <lineage>
        <taxon>Eukaryota</taxon>
        <taxon>Fungi</taxon>
        <taxon>Dikarya</taxon>
        <taxon>Basidiomycota</taxon>
        <taxon>Agaricomycotina</taxon>
        <taxon>Agaricomycetes</taxon>
        <taxon>Agaricomycetidae</taxon>
        <taxon>Agaricales</taxon>
        <taxon>Marasmiineae</taxon>
        <taxon>Mycenaceae</taxon>
        <taxon>Mycena</taxon>
    </lineage>
</organism>
<evidence type="ECO:0000313" key="3">
    <source>
        <dbReference type="EMBL" id="KAJ7038490.1"/>
    </source>
</evidence>